<evidence type="ECO:0000313" key="1">
    <source>
        <dbReference type="EMBL" id="CAI8035501.1"/>
    </source>
</evidence>
<organism evidence="1 2">
    <name type="scientific">Geodia barretti</name>
    <name type="common">Barrett's horny sponge</name>
    <dbReference type="NCBI Taxonomy" id="519541"/>
    <lineage>
        <taxon>Eukaryota</taxon>
        <taxon>Metazoa</taxon>
        <taxon>Porifera</taxon>
        <taxon>Demospongiae</taxon>
        <taxon>Heteroscleromorpha</taxon>
        <taxon>Tetractinellida</taxon>
        <taxon>Astrophorina</taxon>
        <taxon>Geodiidae</taxon>
        <taxon>Geodia</taxon>
    </lineage>
</organism>
<dbReference type="Proteomes" id="UP001174909">
    <property type="component" value="Unassembled WGS sequence"/>
</dbReference>
<gene>
    <name evidence="1" type="ORF">GBAR_LOCUS19914</name>
</gene>
<keyword evidence="2" id="KW-1185">Reference proteome</keyword>
<dbReference type="AlphaFoldDB" id="A0AA35X0L9"/>
<reference evidence="1" key="1">
    <citation type="submission" date="2023-03" db="EMBL/GenBank/DDBJ databases">
        <authorList>
            <person name="Steffen K."/>
            <person name="Cardenas P."/>
        </authorList>
    </citation>
    <scope>NUCLEOTIDE SEQUENCE</scope>
</reference>
<dbReference type="EMBL" id="CASHTH010002807">
    <property type="protein sequence ID" value="CAI8035501.1"/>
    <property type="molecule type" value="Genomic_DNA"/>
</dbReference>
<proteinExistence type="predicted"/>
<protein>
    <submittedName>
        <fullName evidence="1">Uncharacterized protein</fullName>
    </submittedName>
</protein>
<evidence type="ECO:0000313" key="2">
    <source>
        <dbReference type="Proteomes" id="UP001174909"/>
    </source>
</evidence>
<feature type="non-terminal residue" evidence="1">
    <location>
        <position position="94"/>
    </location>
</feature>
<sequence length="94" mass="10338">MPRDSGVIRSLSKATSFFPAESKENWIRSAKAEGVGVVDVDGTYLERKRQSLVSSNVNVAPLPPPNFPLHGWQSVEESNAEQIATQLPCQRCIL</sequence>
<accession>A0AA35X0L9</accession>
<comment type="caution">
    <text evidence="1">The sequence shown here is derived from an EMBL/GenBank/DDBJ whole genome shotgun (WGS) entry which is preliminary data.</text>
</comment>
<name>A0AA35X0L9_GEOBA</name>